<evidence type="ECO:0000313" key="4">
    <source>
        <dbReference type="EMBL" id="MDW3775473.1"/>
    </source>
</evidence>
<keyword evidence="2" id="KW-0233">DNA recombination</keyword>
<evidence type="ECO:0000313" key="6">
    <source>
        <dbReference type="Proteomes" id="UP001276300"/>
    </source>
</evidence>
<keyword evidence="1" id="KW-0238">DNA-binding</keyword>
<accession>A0AAW9C528</accession>
<dbReference type="GO" id="GO:0015074">
    <property type="term" value="P:DNA integration"/>
    <property type="evidence" value="ECO:0007669"/>
    <property type="project" value="InterPro"/>
</dbReference>
<name>A0AAW9C528_KLUCR</name>
<dbReference type="InterPro" id="IPR013762">
    <property type="entry name" value="Integrase-like_cat_sf"/>
</dbReference>
<dbReference type="EMBL" id="JAUEQX010000003">
    <property type="protein sequence ID" value="MDW3775473.1"/>
    <property type="molecule type" value="Genomic_DNA"/>
</dbReference>
<dbReference type="InterPro" id="IPR010998">
    <property type="entry name" value="Integrase_recombinase_N"/>
</dbReference>
<sequence>MWAFQQRHSGAGLKHSVLSKTINECQQTGKSGISGFLLLFLALKKNTVSILVIKPVLLKDMRSSMTDRTKLIALSRPDDMSALDALKLLRFRRYNTARSQLRTTRVWSSWCAKNGLTPFPVAAVDVERYINGLNGSVKMATISHFIACLASVNGSLGFPDFRNVLIKALVQVWRARENEKKVVTGQALPFMVADLNILRRALQKSDDVRDIRDLAMIWVGFETLLRNVEIRRIKTGDLKWQNDSACYLLDVMRTKTSLSSNLTFQLSAQCSRHVRRLIETVEYTNTETFGNRYLFQPVNVHTNRYFPATSSKLSRGKSIDNMLLKAGFNQALLTQLQKDSQVSREDVGILSSNSLNQAFSRLWDIAGKVGDKRQSGRYIKWTGHSVRVGGAIELFRDGYTLEKITEMGNWSDPKMVFRYIRAHLASEKAMVSFMRNHLDDI</sequence>
<organism evidence="5 6">
    <name type="scientific">Kluyvera cryocrescens</name>
    <name type="common">Kluyvera citrophila</name>
    <dbReference type="NCBI Taxonomy" id="580"/>
    <lineage>
        <taxon>Bacteria</taxon>
        <taxon>Pseudomonadati</taxon>
        <taxon>Pseudomonadota</taxon>
        <taxon>Gammaproteobacteria</taxon>
        <taxon>Enterobacterales</taxon>
        <taxon>Enterobacteriaceae</taxon>
        <taxon>Kluyvera</taxon>
    </lineage>
</organism>
<dbReference type="EMBL" id="JAUEQX010000008">
    <property type="protein sequence ID" value="MDW3777346.1"/>
    <property type="molecule type" value="Genomic_DNA"/>
</dbReference>
<dbReference type="Pfam" id="PF00589">
    <property type="entry name" value="Phage_integrase"/>
    <property type="match status" value="1"/>
</dbReference>
<dbReference type="Proteomes" id="UP001276300">
    <property type="component" value="Unassembled WGS sequence"/>
</dbReference>
<dbReference type="AlphaFoldDB" id="A0AAW9C528"/>
<feature type="domain" description="Tyr recombinase" evidence="3">
    <location>
        <begin position="202"/>
        <end position="422"/>
    </location>
</feature>
<geneLocation type="plasmid" evidence="4">
    <name>pKLU-NDM1</name>
</geneLocation>
<dbReference type="Gene3D" id="1.10.443.10">
    <property type="entry name" value="Intergrase catalytic core"/>
    <property type="match status" value="1"/>
</dbReference>
<dbReference type="SUPFAM" id="SSF56349">
    <property type="entry name" value="DNA breaking-rejoining enzymes"/>
    <property type="match status" value="1"/>
</dbReference>
<dbReference type="InterPro" id="IPR002104">
    <property type="entry name" value="Integrase_catalytic"/>
</dbReference>
<dbReference type="GO" id="GO:0003677">
    <property type="term" value="F:DNA binding"/>
    <property type="evidence" value="ECO:0007669"/>
    <property type="project" value="UniProtKB-KW"/>
</dbReference>
<dbReference type="GO" id="GO:0006310">
    <property type="term" value="P:DNA recombination"/>
    <property type="evidence" value="ECO:0007669"/>
    <property type="project" value="UniProtKB-KW"/>
</dbReference>
<evidence type="ECO:0000313" key="5">
    <source>
        <dbReference type="EMBL" id="MDW3777346.1"/>
    </source>
</evidence>
<gene>
    <name evidence="4" type="ORF">QWU01_01390</name>
    <name evidence="5" type="ORF">QWU01_11015</name>
</gene>
<dbReference type="InterPro" id="IPR011010">
    <property type="entry name" value="DNA_brk_join_enz"/>
</dbReference>
<dbReference type="RefSeq" id="WP_009652440.1">
    <property type="nucleotide sequence ID" value="NZ_JAUEQX010000003.1"/>
</dbReference>
<evidence type="ECO:0000259" key="3">
    <source>
        <dbReference type="Pfam" id="PF00589"/>
    </source>
</evidence>
<keyword evidence="4" id="KW-0614">Plasmid</keyword>
<proteinExistence type="predicted"/>
<reference evidence="5" key="1">
    <citation type="journal article" date="2023" name="J Glob Antimicrob Resist">
        <title>Emergence of NDM-1 and KPC-3 carbapenemases in Kluyvera cryocrescens: Investigating genetic heterogeneity and acquisition routes of blaNDM-1 in Enterobacterales species in Portugal.</title>
        <authorList>
            <person name="Loiodice M."/>
            <person name="Ribeiro M."/>
            <person name="Peixe L."/>
            <person name="Novais A."/>
        </authorList>
    </citation>
    <scope>NUCLEOTIDE SEQUENCE</scope>
    <source>
        <strain evidence="5">K629</strain>
        <plasmid evidence="4">pKLU-NDM1</plasmid>
    </source>
</reference>
<dbReference type="Gene3D" id="1.10.150.130">
    <property type="match status" value="1"/>
</dbReference>
<evidence type="ECO:0000256" key="2">
    <source>
        <dbReference type="ARBA" id="ARBA00023172"/>
    </source>
</evidence>
<evidence type="ECO:0000256" key="1">
    <source>
        <dbReference type="ARBA" id="ARBA00023125"/>
    </source>
</evidence>
<protein>
    <submittedName>
        <fullName evidence="5">Tyrosine-type recombinase/integrase</fullName>
    </submittedName>
</protein>
<comment type="caution">
    <text evidence="5">The sequence shown here is derived from an EMBL/GenBank/DDBJ whole genome shotgun (WGS) entry which is preliminary data.</text>
</comment>
<dbReference type="SUPFAM" id="SSF47823">
    <property type="entry name" value="lambda integrase-like, N-terminal domain"/>
    <property type="match status" value="1"/>
</dbReference>